<feature type="transmembrane region" description="Helical" evidence="1">
    <location>
        <begin position="7"/>
        <end position="27"/>
    </location>
</feature>
<name>A0AAN9E0Z8_CROPI</name>
<reference evidence="2 3" key="1">
    <citation type="submission" date="2024-01" db="EMBL/GenBank/DDBJ databases">
        <title>The genomes of 5 underutilized Papilionoideae crops provide insights into root nodulation and disease resistanc.</title>
        <authorList>
            <person name="Yuan L."/>
        </authorList>
    </citation>
    <scope>NUCLEOTIDE SEQUENCE [LARGE SCALE GENOMIC DNA]</scope>
    <source>
        <strain evidence="2">ZHUSHIDOU_FW_LH</strain>
        <tissue evidence="2">Leaf</tissue>
    </source>
</reference>
<organism evidence="2 3">
    <name type="scientific">Crotalaria pallida</name>
    <name type="common">Smooth rattlebox</name>
    <name type="synonym">Crotalaria striata</name>
    <dbReference type="NCBI Taxonomy" id="3830"/>
    <lineage>
        <taxon>Eukaryota</taxon>
        <taxon>Viridiplantae</taxon>
        <taxon>Streptophyta</taxon>
        <taxon>Embryophyta</taxon>
        <taxon>Tracheophyta</taxon>
        <taxon>Spermatophyta</taxon>
        <taxon>Magnoliopsida</taxon>
        <taxon>eudicotyledons</taxon>
        <taxon>Gunneridae</taxon>
        <taxon>Pentapetalae</taxon>
        <taxon>rosids</taxon>
        <taxon>fabids</taxon>
        <taxon>Fabales</taxon>
        <taxon>Fabaceae</taxon>
        <taxon>Papilionoideae</taxon>
        <taxon>50 kb inversion clade</taxon>
        <taxon>genistoids sensu lato</taxon>
        <taxon>core genistoids</taxon>
        <taxon>Crotalarieae</taxon>
        <taxon>Crotalaria</taxon>
    </lineage>
</organism>
<protein>
    <submittedName>
        <fullName evidence="2">Uncharacterized protein</fullName>
    </submittedName>
</protein>
<accession>A0AAN9E0Z8</accession>
<keyword evidence="1" id="KW-0812">Transmembrane</keyword>
<evidence type="ECO:0000313" key="3">
    <source>
        <dbReference type="Proteomes" id="UP001372338"/>
    </source>
</evidence>
<keyword evidence="3" id="KW-1185">Reference proteome</keyword>
<sequence length="70" mass="7904">MVKRSQLLSYLSIIVKSLLFNVVLFHFSHFSRSSLLCAVANYNPCEQIKLLVAEMECRCVENVVGLTIKG</sequence>
<dbReference type="EMBL" id="JAYWIO010000008">
    <property type="protein sequence ID" value="KAK7244534.1"/>
    <property type="molecule type" value="Genomic_DNA"/>
</dbReference>
<keyword evidence="1" id="KW-0472">Membrane</keyword>
<gene>
    <name evidence="2" type="ORF">RIF29_39357</name>
</gene>
<dbReference type="Proteomes" id="UP001372338">
    <property type="component" value="Unassembled WGS sequence"/>
</dbReference>
<comment type="caution">
    <text evidence="2">The sequence shown here is derived from an EMBL/GenBank/DDBJ whole genome shotgun (WGS) entry which is preliminary data.</text>
</comment>
<keyword evidence="1" id="KW-1133">Transmembrane helix</keyword>
<proteinExistence type="predicted"/>
<evidence type="ECO:0000313" key="2">
    <source>
        <dbReference type="EMBL" id="KAK7244534.1"/>
    </source>
</evidence>
<evidence type="ECO:0000256" key="1">
    <source>
        <dbReference type="SAM" id="Phobius"/>
    </source>
</evidence>
<dbReference type="AlphaFoldDB" id="A0AAN9E0Z8"/>